<dbReference type="Gene3D" id="3.40.630.30">
    <property type="match status" value="1"/>
</dbReference>
<dbReference type="GO" id="GO:0016747">
    <property type="term" value="F:acyltransferase activity, transferring groups other than amino-acyl groups"/>
    <property type="evidence" value="ECO:0007669"/>
    <property type="project" value="InterPro"/>
</dbReference>
<dbReference type="KEGG" id="pfer:IRI77_12710"/>
<sequence>MTSIRTRRLNLSLMPEEFLEASAAGQWIEAARILGGTIPPEWWLERDLVALRLADLRADARYQPWSLRAMMHRETKVMVGFCGFHTAPNPPYLESWATEAVEFGYTVFPGFRNKGFATEAAQGLMRWAGRQQGVKKFVVSIAAANTPSAAVARKLGFSRVGVRMDPVDGLEEIYVSEAPRAGHGWRVLSLIGAAAGRRVRRPFAASE</sequence>
<dbReference type="Proteomes" id="UP000593892">
    <property type="component" value="Chromosome"/>
</dbReference>
<keyword evidence="3" id="KW-1185">Reference proteome</keyword>
<protein>
    <submittedName>
        <fullName evidence="2">GNAT family N-acetyltransferase</fullName>
    </submittedName>
</protein>
<proteinExistence type="predicted"/>
<gene>
    <name evidence="2" type="ORF">IRI77_12710</name>
</gene>
<evidence type="ECO:0000259" key="1">
    <source>
        <dbReference type="PROSITE" id="PS51186"/>
    </source>
</evidence>
<feature type="domain" description="N-acetyltransferase" evidence="1">
    <location>
        <begin position="29"/>
        <end position="176"/>
    </location>
</feature>
<dbReference type="RefSeq" id="WP_194452423.1">
    <property type="nucleotide sequence ID" value="NZ_CP063849.1"/>
</dbReference>
<evidence type="ECO:0000313" key="3">
    <source>
        <dbReference type="Proteomes" id="UP000593892"/>
    </source>
</evidence>
<evidence type="ECO:0000313" key="2">
    <source>
        <dbReference type="EMBL" id="QOY90766.1"/>
    </source>
</evidence>
<dbReference type="EMBL" id="CP063849">
    <property type="protein sequence ID" value="QOY90766.1"/>
    <property type="molecule type" value="Genomic_DNA"/>
</dbReference>
<dbReference type="InterPro" id="IPR000182">
    <property type="entry name" value="GNAT_dom"/>
</dbReference>
<organism evidence="2 3">
    <name type="scientific">Paludibaculum fermentans</name>
    <dbReference type="NCBI Taxonomy" id="1473598"/>
    <lineage>
        <taxon>Bacteria</taxon>
        <taxon>Pseudomonadati</taxon>
        <taxon>Acidobacteriota</taxon>
        <taxon>Terriglobia</taxon>
        <taxon>Bryobacterales</taxon>
        <taxon>Bryobacteraceae</taxon>
        <taxon>Paludibaculum</taxon>
    </lineage>
</organism>
<dbReference type="PANTHER" id="PTHR43792">
    <property type="entry name" value="GNAT FAMILY, PUTATIVE (AFU_ORTHOLOGUE AFUA_3G00765)-RELATED-RELATED"/>
    <property type="match status" value="1"/>
</dbReference>
<dbReference type="PROSITE" id="PS51186">
    <property type="entry name" value="GNAT"/>
    <property type="match status" value="1"/>
</dbReference>
<name>A0A7S7NVW6_PALFE</name>
<accession>A0A7S7NVW6</accession>
<dbReference type="AlphaFoldDB" id="A0A7S7NVW6"/>
<reference evidence="2 3" key="1">
    <citation type="submission" date="2020-10" db="EMBL/GenBank/DDBJ databases">
        <title>Complete genome sequence of Paludibaculum fermentans P105T, a facultatively anaerobic acidobacterium capable of dissimilatory Fe(III) reduction.</title>
        <authorList>
            <person name="Dedysh S.N."/>
            <person name="Beletsky A.V."/>
            <person name="Kulichevskaya I.S."/>
            <person name="Mardanov A.V."/>
            <person name="Ravin N.V."/>
        </authorList>
    </citation>
    <scope>NUCLEOTIDE SEQUENCE [LARGE SCALE GENOMIC DNA]</scope>
    <source>
        <strain evidence="2 3">P105</strain>
    </source>
</reference>
<keyword evidence="2" id="KW-0808">Transferase</keyword>
<dbReference type="SUPFAM" id="SSF55729">
    <property type="entry name" value="Acyl-CoA N-acyltransferases (Nat)"/>
    <property type="match status" value="1"/>
</dbReference>
<dbReference type="InterPro" id="IPR051531">
    <property type="entry name" value="N-acetyltransferase"/>
</dbReference>
<dbReference type="Pfam" id="PF13302">
    <property type="entry name" value="Acetyltransf_3"/>
    <property type="match status" value="1"/>
</dbReference>
<dbReference type="PANTHER" id="PTHR43792:SF1">
    <property type="entry name" value="N-ACETYLTRANSFERASE DOMAIN-CONTAINING PROTEIN"/>
    <property type="match status" value="1"/>
</dbReference>
<dbReference type="InterPro" id="IPR016181">
    <property type="entry name" value="Acyl_CoA_acyltransferase"/>
</dbReference>